<accession>A0A2S2R3J7</accession>
<evidence type="ECO:0000256" key="1">
    <source>
        <dbReference type="SAM" id="SignalP"/>
    </source>
</evidence>
<dbReference type="OrthoDB" id="6363452at2759"/>
<sequence>MQTPTVITAVCLLMPVLVLQFRLISGHTIIDQHEGIEGNEAEPRALKSESVLMGIANSLIGGKTKGTTGGGQSLSLNMSNIVLMLVLRGLIWGVSYIQGSGKEARSEDLQTSAADMINETDMMLFLGYLVADESGQHDCLNLVACQQPTRAESYLRSAEMVWKTAKMLDGVVPLDTKYEQMLIELQEAIDNGKAGGDCQVRYKCYGPNNVDRFNLT</sequence>
<name>A0A2S2R3J7_9HEMI</name>
<organism evidence="2">
    <name type="scientific">Sipha flava</name>
    <name type="common">yellow sugarcane aphid</name>
    <dbReference type="NCBI Taxonomy" id="143950"/>
    <lineage>
        <taxon>Eukaryota</taxon>
        <taxon>Metazoa</taxon>
        <taxon>Ecdysozoa</taxon>
        <taxon>Arthropoda</taxon>
        <taxon>Hexapoda</taxon>
        <taxon>Insecta</taxon>
        <taxon>Pterygota</taxon>
        <taxon>Neoptera</taxon>
        <taxon>Paraneoptera</taxon>
        <taxon>Hemiptera</taxon>
        <taxon>Sternorrhyncha</taxon>
        <taxon>Aphidomorpha</taxon>
        <taxon>Aphidoidea</taxon>
        <taxon>Aphididae</taxon>
        <taxon>Sipha</taxon>
    </lineage>
</organism>
<evidence type="ECO:0000313" key="3">
    <source>
        <dbReference type="Proteomes" id="UP000694846"/>
    </source>
</evidence>
<feature type="signal peptide" evidence="1">
    <location>
        <begin position="1"/>
        <end position="26"/>
    </location>
</feature>
<gene>
    <name evidence="4" type="primary">LOC112693657</name>
    <name evidence="2" type="ORF">g.2624</name>
</gene>
<protein>
    <submittedName>
        <fullName evidence="4">Uncharacterized protein LOC112693657 isoform X2</fullName>
    </submittedName>
</protein>
<evidence type="ECO:0000313" key="2">
    <source>
        <dbReference type="EMBL" id="MBY84535.1"/>
    </source>
</evidence>
<feature type="chain" id="PRO_5044579346" evidence="1">
    <location>
        <begin position="27"/>
        <end position="216"/>
    </location>
</feature>
<dbReference type="EMBL" id="GGMS01015332">
    <property type="protein sequence ID" value="MBY84535.1"/>
    <property type="molecule type" value="Transcribed_RNA"/>
</dbReference>
<keyword evidence="1" id="KW-0732">Signal</keyword>
<proteinExistence type="predicted"/>
<dbReference type="AlphaFoldDB" id="A0A2S2R3J7"/>
<reference evidence="4" key="2">
    <citation type="submission" date="2025-04" db="UniProtKB">
        <authorList>
            <consortium name="RefSeq"/>
        </authorList>
    </citation>
    <scope>IDENTIFICATION</scope>
    <source>
        <tissue evidence="4">Whole body</tissue>
    </source>
</reference>
<keyword evidence="3" id="KW-1185">Reference proteome</keyword>
<dbReference type="Proteomes" id="UP000694846">
    <property type="component" value="Unplaced"/>
</dbReference>
<reference evidence="2" key="1">
    <citation type="submission" date="2018-04" db="EMBL/GenBank/DDBJ databases">
        <title>Transcriptome assembly of Sipha flava.</title>
        <authorList>
            <person name="Scully E.D."/>
            <person name="Geib S.M."/>
            <person name="Palmer N.A."/>
            <person name="Koch K."/>
            <person name="Bradshaw J."/>
            <person name="Heng-Moss T."/>
            <person name="Sarath G."/>
        </authorList>
    </citation>
    <scope>NUCLEOTIDE SEQUENCE</scope>
</reference>
<dbReference type="GeneID" id="112693657"/>
<evidence type="ECO:0000313" key="4">
    <source>
        <dbReference type="RefSeq" id="XP_025424621.1"/>
    </source>
</evidence>
<dbReference type="RefSeq" id="XP_025424621.1">
    <property type="nucleotide sequence ID" value="XM_025568836.1"/>
</dbReference>